<comment type="caution">
    <text evidence="2">The sequence shown here is derived from an EMBL/GenBank/DDBJ whole genome shotgun (WGS) entry which is preliminary data.</text>
</comment>
<proteinExistence type="predicted"/>
<accession>A0A4S8QPY2</accession>
<keyword evidence="3" id="KW-1185">Reference proteome</keyword>
<evidence type="ECO:0000256" key="1">
    <source>
        <dbReference type="SAM" id="Phobius"/>
    </source>
</evidence>
<organism evidence="2 3">
    <name type="scientific">Botrytis galanthina</name>
    <dbReference type="NCBI Taxonomy" id="278940"/>
    <lineage>
        <taxon>Eukaryota</taxon>
        <taxon>Fungi</taxon>
        <taxon>Dikarya</taxon>
        <taxon>Ascomycota</taxon>
        <taxon>Pezizomycotina</taxon>
        <taxon>Leotiomycetes</taxon>
        <taxon>Helotiales</taxon>
        <taxon>Sclerotiniaceae</taxon>
        <taxon>Botrytis</taxon>
    </lineage>
</organism>
<gene>
    <name evidence="2" type="ORF">BGAL_0511g00090</name>
</gene>
<keyword evidence="1" id="KW-1133">Transmembrane helix</keyword>
<dbReference type="Proteomes" id="UP000308671">
    <property type="component" value="Unassembled WGS sequence"/>
</dbReference>
<reference evidence="2 3" key="1">
    <citation type="submission" date="2017-12" db="EMBL/GenBank/DDBJ databases">
        <title>Comparative genomics of Botrytis spp.</title>
        <authorList>
            <person name="Valero-Jimenez C.A."/>
            <person name="Tapia P."/>
            <person name="Veloso J."/>
            <person name="Silva-Moreno E."/>
            <person name="Staats M."/>
            <person name="Valdes J.H."/>
            <person name="Van Kan J.A.L."/>
        </authorList>
    </citation>
    <scope>NUCLEOTIDE SEQUENCE [LARGE SCALE GENOMIC DNA]</scope>
    <source>
        <strain evidence="2 3">MUCL435</strain>
    </source>
</reference>
<protein>
    <submittedName>
        <fullName evidence="2">Uncharacterized protein</fullName>
    </submittedName>
</protein>
<keyword evidence="1" id="KW-0812">Transmembrane</keyword>
<keyword evidence="1" id="KW-0472">Membrane</keyword>
<feature type="transmembrane region" description="Helical" evidence="1">
    <location>
        <begin position="48"/>
        <end position="70"/>
    </location>
</feature>
<dbReference type="AlphaFoldDB" id="A0A4S8QPY2"/>
<name>A0A4S8QPY2_9HELO</name>
<evidence type="ECO:0000313" key="3">
    <source>
        <dbReference type="Proteomes" id="UP000308671"/>
    </source>
</evidence>
<sequence length="81" mass="8375">MAINKSGKWQADKVNLLAVGCFRDLICLGSGAIGLKCSPGPVANRSNVIPLAQICLAVICLGFLPAALYFGSRSIVVLADA</sequence>
<dbReference type="EMBL" id="PQXL01000510">
    <property type="protein sequence ID" value="THV45255.1"/>
    <property type="molecule type" value="Genomic_DNA"/>
</dbReference>
<evidence type="ECO:0000313" key="2">
    <source>
        <dbReference type="EMBL" id="THV45255.1"/>
    </source>
</evidence>